<evidence type="ECO:0008006" key="10">
    <source>
        <dbReference type="Google" id="ProtNLM"/>
    </source>
</evidence>
<dbReference type="InterPro" id="IPR043129">
    <property type="entry name" value="ATPase_NBD"/>
</dbReference>
<sequence>MGYIIGCDLGSQSAKAALMSPEGELVGTANAPYSMQHPHSGWAEQDPAVYRHGLATSVRALLAKTGVNANDVTHIGLSSQVDGVVPIDSRMRPLGFAIIWLDRRATAQTARLAKSVNPDRIFSCTGLNLDASHTAPKIMWLADNQPEIYRQAMSLPSVGGYAVAWMTGRSIQDHANSSSSLLYDIVKRDWSDELIDAAGLDRSKLPEIGRATDTVGALTAEAADMLGLPNCSVVVGTGDDHAACLGAGGVRPGIVIDILGTAEPVGVTSSVPIFDETRLLETHAHAVNDSYLIENPGFVSGGNTLWFSQNILGVSQKEFFDLAARSVPGAHGVRFIPALTGSMAPRWNDSMRGTFAGLSMNHDSSDLARAIIEANSFAFRDIYDRLAALGLAESVRVVGGGARSELWLTVKATLCGTSISRVTTDETSAVGGALLASVAAGIFSSLEQGVDSVVELDPVTVDPDDINGEVYEEAYREYRSLFDALESIEKKEPV</sequence>
<keyword evidence="2" id="KW-0119">Carbohydrate metabolism</keyword>
<evidence type="ECO:0000256" key="3">
    <source>
        <dbReference type="ARBA" id="ARBA00022679"/>
    </source>
</evidence>
<accession>A0A2A6FRR5</accession>
<dbReference type="Pfam" id="PF02782">
    <property type="entry name" value="FGGY_C"/>
    <property type="match status" value="1"/>
</dbReference>
<dbReference type="SUPFAM" id="SSF53067">
    <property type="entry name" value="Actin-like ATPase domain"/>
    <property type="match status" value="2"/>
</dbReference>
<evidence type="ECO:0000313" key="9">
    <source>
        <dbReference type="Proteomes" id="UP000219994"/>
    </source>
</evidence>
<proteinExistence type="inferred from homology"/>
<dbReference type="PANTHER" id="PTHR43095:SF5">
    <property type="entry name" value="XYLULOSE KINASE"/>
    <property type="match status" value="1"/>
</dbReference>
<reference evidence="9" key="1">
    <citation type="submission" date="2017-03" db="EMBL/GenBank/DDBJ databases">
        <authorList>
            <person name="Lund M.B."/>
        </authorList>
    </citation>
    <scope>NUCLEOTIDE SEQUENCE [LARGE SCALE GENOMIC DNA]</scope>
</reference>
<comment type="caution">
    <text evidence="8">The sequence shown here is derived from an EMBL/GenBank/DDBJ whole genome shotgun (WGS) entry which is preliminary data.</text>
</comment>
<dbReference type="PROSITE" id="PS00445">
    <property type="entry name" value="FGGY_KINASES_2"/>
    <property type="match status" value="1"/>
</dbReference>
<feature type="domain" description="Carbohydrate kinase FGGY N-terminal" evidence="6">
    <location>
        <begin position="3"/>
        <end position="246"/>
    </location>
</feature>
<evidence type="ECO:0000259" key="6">
    <source>
        <dbReference type="Pfam" id="PF00370"/>
    </source>
</evidence>
<gene>
    <name evidence="8" type="ORF">B5766_07840</name>
</gene>
<dbReference type="EMBL" id="NAEP01000040">
    <property type="protein sequence ID" value="PDQ35113.1"/>
    <property type="molecule type" value="Genomic_DNA"/>
</dbReference>
<keyword evidence="3 5" id="KW-0808">Transferase</keyword>
<dbReference type="AlphaFoldDB" id="A0A2A6FRR5"/>
<dbReference type="GO" id="GO:0042732">
    <property type="term" value="P:D-xylose metabolic process"/>
    <property type="evidence" value="ECO:0007669"/>
    <property type="project" value="UniProtKB-KW"/>
</dbReference>
<keyword evidence="4 5" id="KW-0418">Kinase</keyword>
<name>A0A2A6FRR5_9MICO</name>
<evidence type="ECO:0000313" key="8">
    <source>
        <dbReference type="EMBL" id="PDQ35113.1"/>
    </source>
</evidence>
<comment type="similarity">
    <text evidence="1 5">Belongs to the FGGY kinase family.</text>
</comment>
<dbReference type="Proteomes" id="UP000219994">
    <property type="component" value="Unassembled WGS sequence"/>
</dbReference>
<dbReference type="Pfam" id="PF00370">
    <property type="entry name" value="FGGY_N"/>
    <property type="match status" value="1"/>
</dbReference>
<dbReference type="InterPro" id="IPR000577">
    <property type="entry name" value="Carb_kinase_FGGY"/>
</dbReference>
<dbReference type="PIRSF" id="PIRSF000538">
    <property type="entry name" value="GlpK"/>
    <property type="match status" value="1"/>
</dbReference>
<keyword evidence="2" id="KW-0859">Xylose metabolism</keyword>
<dbReference type="InterPro" id="IPR018485">
    <property type="entry name" value="FGGY_C"/>
</dbReference>
<dbReference type="InterPro" id="IPR050406">
    <property type="entry name" value="FGGY_Carb_Kinase"/>
</dbReference>
<dbReference type="PROSITE" id="PS00933">
    <property type="entry name" value="FGGY_KINASES_1"/>
    <property type="match status" value="1"/>
</dbReference>
<dbReference type="InterPro" id="IPR018484">
    <property type="entry name" value="FGGY_N"/>
</dbReference>
<evidence type="ECO:0000259" key="7">
    <source>
        <dbReference type="Pfam" id="PF02782"/>
    </source>
</evidence>
<feature type="domain" description="Carbohydrate kinase FGGY C-terminal" evidence="7">
    <location>
        <begin position="258"/>
        <end position="440"/>
    </location>
</feature>
<dbReference type="CDD" id="cd07808">
    <property type="entry name" value="ASKHA_NBD_FGGY_EcXK-like"/>
    <property type="match status" value="1"/>
</dbReference>
<dbReference type="Gene3D" id="3.30.420.40">
    <property type="match status" value="2"/>
</dbReference>
<dbReference type="GO" id="GO:0016301">
    <property type="term" value="F:kinase activity"/>
    <property type="evidence" value="ECO:0007669"/>
    <property type="project" value="UniProtKB-KW"/>
</dbReference>
<evidence type="ECO:0000256" key="2">
    <source>
        <dbReference type="ARBA" id="ARBA00022629"/>
    </source>
</evidence>
<protein>
    <recommendedName>
        <fullName evidence="10">Xylulose kinase</fullName>
    </recommendedName>
</protein>
<evidence type="ECO:0000256" key="4">
    <source>
        <dbReference type="ARBA" id="ARBA00022777"/>
    </source>
</evidence>
<dbReference type="InterPro" id="IPR018483">
    <property type="entry name" value="Carb_kinase_FGGY_CS"/>
</dbReference>
<evidence type="ECO:0000256" key="1">
    <source>
        <dbReference type="ARBA" id="ARBA00009156"/>
    </source>
</evidence>
<dbReference type="PANTHER" id="PTHR43095">
    <property type="entry name" value="SUGAR KINASE"/>
    <property type="match status" value="1"/>
</dbReference>
<organism evidence="8 9">
    <name type="scientific">Candidatus Lumbricidiphila eiseniae</name>
    <dbReference type="NCBI Taxonomy" id="1969409"/>
    <lineage>
        <taxon>Bacteria</taxon>
        <taxon>Bacillati</taxon>
        <taxon>Actinomycetota</taxon>
        <taxon>Actinomycetes</taxon>
        <taxon>Micrococcales</taxon>
        <taxon>Microbacteriaceae</taxon>
        <taxon>Candidatus Lumbricidiphila</taxon>
    </lineage>
</organism>
<evidence type="ECO:0000256" key="5">
    <source>
        <dbReference type="RuleBase" id="RU003733"/>
    </source>
</evidence>
<dbReference type="GO" id="GO:0016773">
    <property type="term" value="F:phosphotransferase activity, alcohol group as acceptor"/>
    <property type="evidence" value="ECO:0007669"/>
    <property type="project" value="InterPro"/>
</dbReference>